<gene>
    <name evidence="2" type="ORF">I6H88_19660</name>
</gene>
<feature type="region of interest" description="Disordered" evidence="1">
    <location>
        <begin position="37"/>
        <end position="64"/>
    </location>
</feature>
<evidence type="ECO:0000313" key="3">
    <source>
        <dbReference type="Proteomes" id="UP000595426"/>
    </source>
</evidence>
<dbReference type="Proteomes" id="UP000595426">
    <property type="component" value="Chromosome"/>
</dbReference>
<sequence length="64" mass="7137">MMKEKESDKTDCRENYTSPTLSLSFIEMENGIAAGSAKVIPPDAGGKVQEEWQNGTDDNRTLDW</sequence>
<dbReference type="EMBL" id="CP067018">
    <property type="protein sequence ID" value="QQN58612.1"/>
    <property type="molecule type" value="Genomic_DNA"/>
</dbReference>
<reference evidence="2 3" key="1">
    <citation type="submission" date="2020-12" db="EMBL/GenBank/DDBJ databases">
        <title>FDA dAtabase for Regulatory Grade micrObial Sequences (FDA-ARGOS): Supporting development and validation of Infectious Disease Dx tests.</title>
        <authorList>
            <person name="Kerrigan L."/>
            <person name="Long C."/>
            <person name="Tallon L."/>
            <person name="Sadzewicz L."/>
            <person name="Zhao X."/>
            <person name="Boylan J."/>
            <person name="Ott S."/>
            <person name="Bowen H."/>
            <person name="Vavikolanu K."/>
            <person name="Mehta A."/>
            <person name="Aluvathingal J."/>
            <person name="Nadendla S."/>
            <person name="Yan Y."/>
            <person name="Sichtig H."/>
        </authorList>
    </citation>
    <scope>NUCLEOTIDE SEQUENCE [LARGE SCALE GENOMIC DNA]</scope>
    <source>
        <strain evidence="2 3">FDAARGOS_1031</strain>
    </source>
</reference>
<evidence type="ECO:0000313" key="2">
    <source>
        <dbReference type="EMBL" id="QQN58612.1"/>
    </source>
</evidence>
<protein>
    <submittedName>
        <fullName evidence="2">Uncharacterized protein</fullName>
    </submittedName>
</protein>
<dbReference type="GeneID" id="93133029"/>
<name>A0A7T7UYL6_9FLAO</name>
<dbReference type="AlphaFoldDB" id="A0A7T7UYL6"/>
<accession>A0A7T7UYL6</accession>
<keyword evidence="3" id="KW-1185">Reference proteome</keyword>
<proteinExistence type="predicted"/>
<evidence type="ECO:0000256" key="1">
    <source>
        <dbReference type="SAM" id="MobiDB-lite"/>
    </source>
</evidence>
<dbReference type="KEGG" id="egm:AYC65_08940"/>
<organism evidence="2 3">
    <name type="scientific">Elizabethkingia bruuniana</name>
    <dbReference type="NCBI Taxonomy" id="1756149"/>
    <lineage>
        <taxon>Bacteria</taxon>
        <taxon>Pseudomonadati</taxon>
        <taxon>Bacteroidota</taxon>
        <taxon>Flavobacteriia</taxon>
        <taxon>Flavobacteriales</taxon>
        <taxon>Weeksellaceae</taxon>
        <taxon>Elizabethkingia</taxon>
    </lineage>
</organism>
<dbReference type="RefSeq" id="WP_052114619.1">
    <property type="nucleotide sequence ID" value="NZ_CBCSDR010000001.1"/>
</dbReference>